<sequence length="92" mass="10346">MTQIPLREAETQLIELARRVEAGESITVTHDGKPLMQLVPVKKKGGINWEGLEAFKNERGIDQFVTYISPDFDDPLPEDFLITPLPPFKNGP</sequence>
<reference evidence="2 3" key="1">
    <citation type="submission" date="2016-02" db="EMBL/GenBank/DDBJ databases">
        <title>Genome sequencing of a beta-galactosidase producing bacteria Rhizobium sp. 59.</title>
        <authorList>
            <person name="Wang D."/>
            <person name="Kot W."/>
            <person name="Qin Y."/>
            <person name="Hansen L."/>
            <person name="Naqvi K."/>
            <person name="Rensing C."/>
        </authorList>
    </citation>
    <scope>NUCLEOTIDE SEQUENCE [LARGE SCALE GENOMIC DNA]</scope>
    <source>
        <strain evidence="2 3">59</strain>
    </source>
</reference>
<dbReference type="Proteomes" id="UP000182661">
    <property type="component" value="Unassembled WGS sequence"/>
</dbReference>
<organism evidence="2 3">
    <name type="scientific">Pararhizobium antarcticum</name>
    <dbReference type="NCBI Taxonomy" id="1798805"/>
    <lineage>
        <taxon>Bacteria</taxon>
        <taxon>Pseudomonadati</taxon>
        <taxon>Pseudomonadota</taxon>
        <taxon>Alphaproteobacteria</taxon>
        <taxon>Hyphomicrobiales</taxon>
        <taxon>Rhizobiaceae</taxon>
        <taxon>Rhizobium/Agrobacterium group</taxon>
        <taxon>Pararhizobium</taxon>
    </lineage>
</organism>
<gene>
    <name evidence="2" type="ORF">AX760_02965</name>
</gene>
<comment type="caution">
    <text evidence="2">The sequence shown here is derived from an EMBL/GenBank/DDBJ whole genome shotgun (WGS) entry which is preliminary data.</text>
</comment>
<keyword evidence="3" id="KW-1185">Reference proteome</keyword>
<dbReference type="AlphaFoldDB" id="A0A657LT08"/>
<dbReference type="OrthoDB" id="9800503at2"/>
<proteinExistence type="inferred from homology"/>
<protein>
    <submittedName>
        <fullName evidence="2">Prevent-host-death protein</fullName>
    </submittedName>
</protein>
<evidence type="ECO:0000313" key="3">
    <source>
        <dbReference type="Proteomes" id="UP000182661"/>
    </source>
</evidence>
<dbReference type="EMBL" id="LSRP01000085">
    <property type="protein sequence ID" value="OJF96840.1"/>
    <property type="molecule type" value="Genomic_DNA"/>
</dbReference>
<evidence type="ECO:0000313" key="2">
    <source>
        <dbReference type="EMBL" id="OJF96840.1"/>
    </source>
</evidence>
<comment type="similarity">
    <text evidence="1">Belongs to the phD/YefM antitoxin family.</text>
</comment>
<evidence type="ECO:0000256" key="1">
    <source>
        <dbReference type="ARBA" id="ARBA00009981"/>
    </source>
</evidence>
<dbReference type="InterPro" id="IPR036165">
    <property type="entry name" value="YefM-like_sf"/>
</dbReference>
<dbReference type="SUPFAM" id="SSF143120">
    <property type="entry name" value="YefM-like"/>
    <property type="match status" value="1"/>
</dbReference>
<dbReference type="NCBIfam" id="TIGR01552">
    <property type="entry name" value="phd_fam"/>
    <property type="match status" value="1"/>
</dbReference>
<name>A0A657LT08_9HYPH</name>
<accession>A0A657LT08</accession>
<dbReference type="Gene3D" id="3.40.1620.10">
    <property type="entry name" value="YefM-like domain"/>
    <property type="match status" value="1"/>
</dbReference>